<sequence>MRRIDEQRLVEHKLTQVCQIVHYGLPAAGIILLAVLNQRCSSAPVPTPRPRAIQNLTLLAAELSGGSVVQLQDPNYDLISKVLSRISLQRVHCGIAGTRSAVSPHHDPRRLGRISKPALVGPGPWVLAESGRYPIFGRPNEHLSLFQGMSREIHDT</sequence>
<name>A0ACD1FW70_9EURO</name>
<reference evidence="1" key="1">
    <citation type="submission" date="2018-02" db="EMBL/GenBank/DDBJ databases">
        <title>The genomes of Aspergillus section Nigri reveals drivers in fungal speciation.</title>
        <authorList>
            <consortium name="DOE Joint Genome Institute"/>
            <person name="Vesth T.C."/>
            <person name="Nybo J."/>
            <person name="Theobald S."/>
            <person name="Brandl J."/>
            <person name="Frisvad J.C."/>
            <person name="Nielsen K.F."/>
            <person name="Lyhne E.K."/>
            <person name="Kogle M.E."/>
            <person name="Kuo A."/>
            <person name="Riley R."/>
            <person name="Clum A."/>
            <person name="Nolan M."/>
            <person name="Lipzen A."/>
            <person name="Salamov A."/>
            <person name="Henrissat B."/>
            <person name="Wiebenga A."/>
            <person name="De vries R.P."/>
            <person name="Grigoriev I.V."/>
            <person name="Mortensen U.H."/>
            <person name="Andersen M.R."/>
            <person name="Baker S.E."/>
        </authorList>
    </citation>
    <scope>NUCLEOTIDE SEQUENCE</scope>
    <source>
        <strain evidence="1">CBS 621.78</strain>
    </source>
</reference>
<evidence type="ECO:0000313" key="2">
    <source>
        <dbReference type="Proteomes" id="UP000249057"/>
    </source>
</evidence>
<dbReference type="Proteomes" id="UP000249057">
    <property type="component" value="Unassembled WGS sequence"/>
</dbReference>
<evidence type="ECO:0000313" key="1">
    <source>
        <dbReference type="EMBL" id="RAH41176.1"/>
    </source>
</evidence>
<dbReference type="EMBL" id="KZ825392">
    <property type="protein sequence ID" value="RAH41176.1"/>
    <property type="molecule type" value="Genomic_DNA"/>
</dbReference>
<protein>
    <submittedName>
        <fullName evidence="1">Uncharacterized protein</fullName>
    </submittedName>
</protein>
<keyword evidence="2" id="KW-1185">Reference proteome</keyword>
<organism evidence="1 2">
    <name type="scientific">Aspergillus brunneoviolaceus CBS 621.78</name>
    <dbReference type="NCBI Taxonomy" id="1450534"/>
    <lineage>
        <taxon>Eukaryota</taxon>
        <taxon>Fungi</taxon>
        <taxon>Dikarya</taxon>
        <taxon>Ascomycota</taxon>
        <taxon>Pezizomycotina</taxon>
        <taxon>Eurotiomycetes</taxon>
        <taxon>Eurotiomycetidae</taxon>
        <taxon>Eurotiales</taxon>
        <taxon>Aspergillaceae</taxon>
        <taxon>Aspergillus</taxon>
        <taxon>Aspergillus subgen. Circumdati</taxon>
    </lineage>
</organism>
<accession>A0ACD1FW70</accession>
<gene>
    <name evidence="1" type="ORF">BO95DRAFT_275540</name>
</gene>
<proteinExistence type="predicted"/>